<dbReference type="InterPro" id="IPR053203">
    <property type="entry name" value="Cisplatin_resist-associated"/>
</dbReference>
<accession>A0A9P6VN26</accession>
<dbReference type="EMBL" id="VNKQ01000005">
    <property type="protein sequence ID" value="KAG0650590.1"/>
    <property type="molecule type" value="Genomic_DNA"/>
</dbReference>
<dbReference type="PANTHER" id="PTHR34693:SF3">
    <property type="match status" value="1"/>
</dbReference>
<dbReference type="PANTHER" id="PTHR34693">
    <property type="entry name" value="PROTEIN PAR32"/>
    <property type="match status" value="1"/>
</dbReference>
<dbReference type="OrthoDB" id="2537432at2759"/>
<sequence length="176" mass="18743">MSARNSTDVSHGRGGAGNIGADDTPYGDGEIVREGVVGDHGDGAFSTGRGGAANSECLNRWPVKMLSSFQKRFALHEVQNHIDLSRPQVPLTKLTLLFTVGSPHVKATERKDEVAIPEVALRPSMENDNFHTGRGGEGNVHIAAPTAPKHPEGLADKLKNKLFKKKASKETAAPTS</sequence>
<evidence type="ECO:0000313" key="2">
    <source>
        <dbReference type="EMBL" id="KAG0650590.1"/>
    </source>
</evidence>
<organism evidence="2 3">
    <name type="scientific">Hyphodiscus hymeniophilus</name>
    <dbReference type="NCBI Taxonomy" id="353542"/>
    <lineage>
        <taxon>Eukaryota</taxon>
        <taxon>Fungi</taxon>
        <taxon>Dikarya</taxon>
        <taxon>Ascomycota</taxon>
        <taxon>Pezizomycotina</taxon>
        <taxon>Leotiomycetes</taxon>
        <taxon>Helotiales</taxon>
        <taxon>Hyphodiscaceae</taxon>
        <taxon>Hyphodiscus</taxon>
    </lineage>
</organism>
<gene>
    <name evidence="2" type="ORF">D0Z07_2763</name>
</gene>
<name>A0A9P6VN26_9HELO</name>
<feature type="region of interest" description="Disordered" evidence="1">
    <location>
        <begin position="1"/>
        <end position="27"/>
    </location>
</feature>
<dbReference type="InterPro" id="IPR022024">
    <property type="entry name" value="DUF3602"/>
</dbReference>
<keyword evidence="3" id="KW-1185">Reference proteome</keyword>
<feature type="region of interest" description="Disordered" evidence="1">
    <location>
        <begin position="130"/>
        <end position="155"/>
    </location>
</feature>
<evidence type="ECO:0000256" key="1">
    <source>
        <dbReference type="SAM" id="MobiDB-lite"/>
    </source>
</evidence>
<protein>
    <submittedName>
        <fullName evidence="2">Uncharacterized protein</fullName>
    </submittedName>
</protein>
<reference evidence="2" key="1">
    <citation type="submission" date="2019-07" db="EMBL/GenBank/DDBJ databases">
        <title>Hyphodiscus hymeniophilus genome sequencing and assembly.</title>
        <authorList>
            <person name="Kramer G."/>
            <person name="Nodwell J."/>
        </authorList>
    </citation>
    <scope>NUCLEOTIDE SEQUENCE</scope>
    <source>
        <strain evidence="2">ATCC 34498</strain>
    </source>
</reference>
<dbReference type="Proteomes" id="UP000785200">
    <property type="component" value="Unassembled WGS sequence"/>
</dbReference>
<evidence type="ECO:0000313" key="3">
    <source>
        <dbReference type="Proteomes" id="UP000785200"/>
    </source>
</evidence>
<comment type="caution">
    <text evidence="2">The sequence shown here is derived from an EMBL/GenBank/DDBJ whole genome shotgun (WGS) entry which is preliminary data.</text>
</comment>
<proteinExistence type="predicted"/>
<dbReference type="AlphaFoldDB" id="A0A9P6VN26"/>
<dbReference type="Pfam" id="PF12223">
    <property type="entry name" value="DUF3602"/>
    <property type="match status" value="2"/>
</dbReference>